<evidence type="ECO:0000313" key="11">
    <source>
        <dbReference type="Proteomes" id="UP001172457"/>
    </source>
</evidence>
<name>A0AA38S6X2_9ASTR</name>
<evidence type="ECO:0000256" key="2">
    <source>
        <dbReference type="ARBA" id="ARBA00007965"/>
    </source>
</evidence>
<feature type="transmembrane region" description="Helical" evidence="9">
    <location>
        <begin position="360"/>
        <end position="382"/>
    </location>
</feature>
<dbReference type="AlphaFoldDB" id="A0AA38S6X2"/>
<dbReference type="PIRSF" id="PIRSF016379">
    <property type="entry name" value="ENT"/>
    <property type="match status" value="1"/>
</dbReference>
<feature type="transmembrane region" description="Helical" evidence="9">
    <location>
        <begin position="107"/>
        <end position="125"/>
    </location>
</feature>
<dbReference type="InterPro" id="IPR036259">
    <property type="entry name" value="MFS_trans_sf"/>
</dbReference>
<feature type="transmembrane region" description="Helical" evidence="9">
    <location>
        <begin position="210"/>
        <end position="229"/>
    </location>
</feature>
<evidence type="ECO:0000256" key="7">
    <source>
        <dbReference type="ARBA" id="ARBA00044504"/>
    </source>
</evidence>
<comment type="similarity">
    <text evidence="2">Belongs to the SLC29A/ENT transporter (TC 2.A.57) family.</text>
</comment>
<evidence type="ECO:0000256" key="9">
    <source>
        <dbReference type="SAM" id="Phobius"/>
    </source>
</evidence>
<evidence type="ECO:0000313" key="10">
    <source>
        <dbReference type="EMBL" id="KAJ9537704.1"/>
    </source>
</evidence>
<dbReference type="GO" id="GO:0005886">
    <property type="term" value="C:plasma membrane"/>
    <property type="evidence" value="ECO:0007669"/>
    <property type="project" value="TreeGrafter"/>
</dbReference>
<gene>
    <name evidence="10" type="ORF">OSB04_030437</name>
</gene>
<dbReference type="Pfam" id="PF01733">
    <property type="entry name" value="Nucleoside_tran"/>
    <property type="match status" value="1"/>
</dbReference>
<reference evidence="10" key="1">
    <citation type="submission" date="2023-03" db="EMBL/GenBank/DDBJ databases">
        <title>Chromosome-scale reference genome and RAD-based genetic map of yellow starthistle (Centaurea solstitialis) reveal putative structural variation and QTLs associated with invader traits.</title>
        <authorList>
            <person name="Reatini B."/>
            <person name="Cang F.A."/>
            <person name="Jiang Q."/>
            <person name="Mckibben M.T.W."/>
            <person name="Barker M.S."/>
            <person name="Rieseberg L.H."/>
            <person name="Dlugosch K.M."/>
        </authorList>
    </citation>
    <scope>NUCLEOTIDE SEQUENCE</scope>
    <source>
        <strain evidence="10">CAN-66</strain>
        <tissue evidence="10">Leaf</tissue>
    </source>
</reference>
<keyword evidence="11" id="KW-1185">Reference proteome</keyword>
<keyword evidence="5 9" id="KW-1133">Transmembrane helix</keyword>
<feature type="transmembrane region" description="Helical" evidence="9">
    <location>
        <begin position="329"/>
        <end position="348"/>
    </location>
</feature>
<keyword evidence="3" id="KW-0813">Transport</keyword>
<feature type="transmembrane region" description="Helical" evidence="9">
    <location>
        <begin position="71"/>
        <end position="91"/>
    </location>
</feature>
<keyword evidence="6 9" id="KW-0472">Membrane</keyword>
<dbReference type="PANTHER" id="PTHR10332:SF75">
    <property type="entry name" value="EQUILIBRATIVE NUCLEOSIDE TRANSPORTER, MAJOR FACILITATOR SUPERFAMILY DOMAIN PROTEIN-RELATED"/>
    <property type="match status" value="1"/>
</dbReference>
<feature type="transmembrane region" description="Helical" evidence="9">
    <location>
        <begin position="265"/>
        <end position="287"/>
    </location>
</feature>
<dbReference type="SUPFAM" id="SSF103473">
    <property type="entry name" value="MFS general substrate transporter"/>
    <property type="match status" value="1"/>
</dbReference>
<feature type="transmembrane region" description="Helical" evidence="9">
    <location>
        <begin position="137"/>
        <end position="159"/>
    </location>
</feature>
<comment type="subcellular location">
    <subcellularLocation>
        <location evidence="1">Membrane</location>
        <topology evidence="1">Multi-pass membrane protein</topology>
    </subcellularLocation>
</comment>
<feature type="transmembrane region" description="Helical" evidence="9">
    <location>
        <begin position="394"/>
        <end position="416"/>
    </location>
</feature>
<evidence type="ECO:0000256" key="3">
    <source>
        <dbReference type="ARBA" id="ARBA00022448"/>
    </source>
</evidence>
<dbReference type="EMBL" id="JARYMX010000008">
    <property type="protein sequence ID" value="KAJ9537704.1"/>
    <property type="molecule type" value="Genomic_DNA"/>
</dbReference>
<organism evidence="10 11">
    <name type="scientific">Centaurea solstitialis</name>
    <name type="common">yellow star-thistle</name>
    <dbReference type="NCBI Taxonomy" id="347529"/>
    <lineage>
        <taxon>Eukaryota</taxon>
        <taxon>Viridiplantae</taxon>
        <taxon>Streptophyta</taxon>
        <taxon>Embryophyta</taxon>
        <taxon>Tracheophyta</taxon>
        <taxon>Spermatophyta</taxon>
        <taxon>Magnoliopsida</taxon>
        <taxon>eudicotyledons</taxon>
        <taxon>Gunneridae</taxon>
        <taxon>Pentapetalae</taxon>
        <taxon>asterids</taxon>
        <taxon>campanulids</taxon>
        <taxon>Asterales</taxon>
        <taxon>Asteraceae</taxon>
        <taxon>Carduoideae</taxon>
        <taxon>Cardueae</taxon>
        <taxon>Centaureinae</taxon>
        <taxon>Centaurea</taxon>
    </lineage>
</organism>
<comment type="similarity">
    <text evidence="7">Belongs to the major facilitator superfamily. Phosphate:H(+) symporter (TC 2.A.1.9) family.</text>
</comment>
<evidence type="ECO:0000256" key="1">
    <source>
        <dbReference type="ARBA" id="ARBA00004141"/>
    </source>
</evidence>
<feature type="transmembrane region" description="Helical" evidence="9">
    <location>
        <begin position="171"/>
        <end position="189"/>
    </location>
</feature>
<feature type="transmembrane region" description="Helical" evidence="9">
    <location>
        <begin position="299"/>
        <end position="323"/>
    </location>
</feature>
<evidence type="ECO:0000256" key="8">
    <source>
        <dbReference type="SAM" id="MobiDB-lite"/>
    </source>
</evidence>
<feature type="transmembrane region" description="Helical" evidence="9">
    <location>
        <begin position="35"/>
        <end position="59"/>
    </location>
</feature>
<evidence type="ECO:0000256" key="4">
    <source>
        <dbReference type="ARBA" id="ARBA00022692"/>
    </source>
</evidence>
<evidence type="ECO:0000256" key="5">
    <source>
        <dbReference type="ARBA" id="ARBA00022989"/>
    </source>
</evidence>
<dbReference type="Proteomes" id="UP001172457">
    <property type="component" value="Chromosome 8"/>
</dbReference>
<dbReference type="PRINTS" id="PR01130">
    <property type="entry name" value="DERENTRNSPRT"/>
</dbReference>
<dbReference type="GO" id="GO:0005337">
    <property type="term" value="F:nucleoside transmembrane transporter activity"/>
    <property type="evidence" value="ECO:0007669"/>
    <property type="project" value="InterPro"/>
</dbReference>
<comment type="caution">
    <text evidence="10">The sequence shown here is derived from an EMBL/GenBank/DDBJ whole genome shotgun (WGS) entry which is preliminary data.</text>
</comment>
<keyword evidence="4 9" id="KW-0812">Transmembrane</keyword>
<feature type="region of interest" description="Disordered" evidence="8">
    <location>
        <begin position="1"/>
        <end position="20"/>
    </location>
</feature>
<dbReference type="PANTHER" id="PTHR10332">
    <property type="entry name" value="EQUILIBRATIVE NUCLEOSIDE TRANSPORTER"/>
    <property type="match status" value="1"/>
</dbReference>
<evidence type="ECO:0008006" key="12">
    <source>
        <dbReference type="Google" id="ProtNLM"/>
    </source>
</evidence>
<proteinExistence type="inferred from homology"/>
<evidence type="ECO:0000256" key="6">
    <source>
        <dbReference type="ARBA" id="ARBA00023136"/>
    </source>
</evidence>
<sequence>MESLQMTSFPKVAEPHPEPEPYIEAEPKDSYKLAYIIHFLLGAGYLIPWNAFITAVDYFNYLYPTKHINKVFSVGYMSAAVAVLVALLSWSKSSRVQLPSVRTRMNMGQGLFILALMVAPVTDWIDHGSRTTAGSNVAFVVLVSMVMISGLADGLVGGSLVGATGELPGRYMQAVFAGNATAGLMVSILRVITKASLPHTQKGLRTSTQIYFVFSSLIVLLCVICTNVLDKLPVIRFYRNRKHANSPATHKSIEKNNFWEVVKKIRWLVASVFAVYAISLSIFPGYLSENVESAYFKDWYPIFLITTFNVGDFLGKCLTALYVPKGTRGTIWCSMGRVVFYPLFMGCIRGPKWMHSEVPVITLTMMLGVSNGYLTSVLMILAPKSVAFEESETVGIAMETFLIVGLVVGSAFGWLWNL</sequence>
<protein>
    <recommendedName>
        <fullName evidence="12">Equilibrative nucleoside transporter</fullName>
    </recommendedName>
</protein>
<dbReference type="InterPro" id="IPR002259">
    <property type="entry name" value="Eqnu_transpt"/>
</dbReference>
<accession>A0AA38S6X2</accession>